<comment type="subcellular location">
    <subcellularLocation>
        <location evidence="1">Cell outer membrane</location>
    </subcellularLocation>
</comment>
<evidence type="ECO:0000256" key="2">
    <source>
        <dbReference type="ARBA" id="ARBA00023136"/>
    </source>
</evidence>
<evidence type="ECO:0000256" key="3">
    <source>
        <dbReference type="ARBA" id="ARBA00023237"/>
    </source>
</evidence>
<dbReference type="Proteomes" id="UP001333710">
    <property type="component" value="Chromosome"/>
</dbReference>
<dbReference type="Gene3D" id="3.30.1330.60">
    <property type="entry name" value="OmpA-like domain"/>
    <property type="match status" value="1"/>
</dbReference>
<gene>
    <name evidence="7" type="ORF">MACH26_19130</name>
</gene>
<dbReference type="EMBL" id="AP027272">
    <property type="protein sequence ID" value="BDX06392.1"/>
    <property type="molecule type" value="Genomic_DNA"/>
</dbReference>
<dbReference type="AlphaFoldDB" id="A0AA48KRR4"/>
<dbReference type="Pfam" id="PF00691">
    <property type="entry name" value="OmpA"/>
    <property type="match status" value="1"/>
</dbReference>
<protein>
    <recommendedName>
        <fullName evidence="6">OmpA-like domain-containing protein</fullName>
    </recommendedName>
</protein>
<dbReference type="InterPro" id="IPR036737">
    <property type="entry name" value="OmpA-like_sf"/>
</dbReference>
<dbReference type="PANTHER" id="PTHR30329:SF21">
    <property type="entry name" value="LIPOPROTEIN YIAD-RELATED"/>
    <property type="match status" value="1"/>
</dbReference>
<evidence type="ECO:0000256" key="1">
    <source>
        <dbReference type="ARBA" id="ARBA00004442"/>
    </source>
</evidence>
<dbReference type="InterPro" id="IPR006664">
    <property type="entry name" value="OMP_bac"/>
</dbReference>
<dbReference type="SUPFAM" id="SSF103088">
    <property type="entry name" value="OmpA-like"/>
    <property type="match status" value="1"/>
</dbReference>
<dbReference type="CDD" id="cd07185">
    <property type="entry name" value="OmpA_C-like"/>
    <property type="match status" value="1"/>
</dbReference>
<reference evidence="7" key="1">
    <citation type="submission" date="2023-01" db="EMBL/GenBank/DDBJ databases">
        <title>Complete genome sequence of Planctobacterium marinum strain Dej080120_11.</title>
        <authorList>
            <person name="Ueki S."/>
            <person name="Maruyama F."/>
        </authorList>
    </citation>
    <scope>NUCLEOTIDE SEQUENCE</scope>
    <source>
        <strain evidence="7">Dej080120_11</strain>
    </source>
</reference>
<dbReference type="KEGG" id="pmaw:MACH26_19130"/>
<evidence type="ECO:0000313" key="7">
    <source>
        <dbReference type="EMBL" id="BDX06392.1"/>
    </source>
</evidence>
<sequence length="185" mass="20080">MTILKTLAFSILLSAFTFTVFGQNFKSISEIEKQLDPLAVIANHDGIRRSIDLNIPFELNSAQIMATAKPQLKALSTALKGKLAQCNIALVGHTDASGDAAHNQDLSDKRAKSVLTALLGEFDVNPHMLSAKGVGETQLIAGIAPNDKRHRRVEVSLVDPEACKKTLSSNKSMQKSASNERKIDW</sequence>
<dbReference type="GO" id="GO:0009279">
    <property type="term" value="C:cell outer membrane"/>
    <property type="evidence" value="ECO:0007669"/>
    <property type="project" value="UniProtKB-SubCell"/>
</dbReference>
<dbReference type="InterPro" id="IPR050330">
    <property type="entry name" value="Bact_OuterMem_StrucFunc"/>
</dbReference>
<dbReference type="InterPro" id="IPR006665">
    <property type="entry name" value="OmpA-like"/>
</dbReference>
<dbReference type="PANTHER" id="PTHR30329">
    <property type="entry name" value="STATOR ELEMENT OF FLAGELLAR MOTOR COMPLEX"/>
    <property type="match status" value="1"/>
</dbReference>
<feature type="domain" description="OmpA-like" evidence="6">
    <location>
        <begin position="44"/>
        <end position="161"/>
    </location>
</feature>
<dbReference type="RefSeq" id="WP_338292411.1">
    <property type="nucleotide sequence ID" value="NZ_AP027272.1"/>
</dbReference>
<accession>A0AA48KRR4</accession>
<evidence type="ECO:0000256" key="5">
    <source>
        <dbReference type="SAM" id="MobiDB-lite"/>
    </source>
</evidence>
<feature type="compositionally biased region" description="Polar residues" evidence="5">
    <location>
        <begin position="166"/>
        <end position="177"/>
    </location>
</feature>
<evidence type="ECO:0000256" key="4">
    <source>
        <dbReference type="PROSITE-ProRule" id="PRU00473"/>
    </source>
</evidence>
<name>A0AA48KRR4_9ALTE</name>
<feature type="region of interest" description="Disordered" evidence="5">
    <location>
        <begin position="166"/>
        <end position="185"/>
    </location>
</feature>
<keyword evidence="3" id="KW-0998">Cell outer membrane</keyword>
<dbReference type="PRINTS" id="PR01021">
    <property type="entry name" value="OMPADOMAIN"/>
</dbReference>
<organism evidence="7 8">
    <name type="scientific">Planctobacterium marinum</name>
    <dbReference type="NCBI Taxonomy" id="1631968"/>
    <lineage>
        <taxon>Bacteria</taxon>
        <taxon>Pseudomonadati</taxon>
        <taxon>Pseudomonadota</taxon>
        <taxon>Gammaproteobacteria</taxon>
        <taxon>Alteromonadales</taxon>
        <taxon>Alteromonadaceae</taxon>
        <taxon>Planctobacterium</taxon>
    </lineage>
</organism>
<evidence type="ECO:0000313" key="8">
    <source>
        <dbReference type="Proteomes" id="UP001333710"/>
    </source>
</evidence>
<keyword evidence="2 4" id="KW-0472">Membrane</keyword>
<evidence type="ECO:0000259" key="6">
    <source>
        <dbReference type="PROSITE" id="PS51123"/>
    </source>
</evidence>
<keyword evidence="8" id="KW-1185">Reference proteome</keyword>
<dbReference type="PROSITE" id="PS51123">
    <property type="entry name" value="OMPA_2"/>
    <property type="match status" value="1"/>
</dbReference>
<proteinExistence type="predicted"/>